<evidence type="ECO:0000256" key="4">
    <source>
        <dbReference type="ARBA" id="ARBA00022617"/>
    </source>
</evidence>
<evidence type="ECO:0000256" key="10">
    <source>
        <dbReference type="ARBA" id="ARBA00023004"/>
    </source>
</evidence>
<keyword evidence="6" id="KW-0479">Metal-binding</keyword>
<dbReference type="InterPro" id="IPR036396">
    <property type="entry name" value="Cyt_P450_sf"/>
</dbReference>
<gene>
    <name evidence="13" type="ORF">BUALT_Bualt10G0102800</name>
</gene>
<dbReference type="InterPro" id="IPR001128">
    <property type="entry name" value="Cyt_P450"/>
</dbReference>
<dbReference type="SUPFAM" id="SSF48264">
    <property type="entry name" value="Cytochrome P450"/>
    <property type="match status" value="1"/>
</dbReference>
<dbReference type="GO" id="GO:0016020">
    <property type="term" value="C:membrane"/>
    <property type="evidence" value="ECO:0007669"/>
    <property type="project" value="UniProtKB-SubCell"/>
</dbReference>
<evidence type="ECO:0000256" key="8">
    <source>
        <dbReference type="ARBA" id="ARBA00022989"/>
    </source>
</evidence>
<accession>A0AAV6X4V3</accession>
<organism evidence="13 14">
    <name type="scientific">Buddleja alternifolia</name>
    <dbReference type="NCBI Taxonomy" id="168488"/>
    <lineage>
        <taxon>Eukaryota</taxon>
        <taxon>Viridiplantae</taxon>
        <taxon>Streptophyta</taxon>
        <taxon>Embryophyta</taxon>
        <taxon>Tracheophyta</taxon>
        <taxon>Spermatophyta</taxon>
        <taxon>Magnoliopsida</taxon>
        <taxon>eudicotyledons</taxon>
        <taxon>Gunneridae</taxon>
        <taxon>Pentapetalae</taxon>
        <taxon>asterids</taxon>
        <taxon>lamiids</taxon>
        <taxon>Lamiales</taxon>
        <taxon>Scrophulariaceae</taxon>
        <taxon>Buddlejeae</taxon>
        <taxon>Buddleja</taxon>
    </lineage>
</organism>
<reference evidence="13" key="1">
    <citation type="submission" date="2019-10" db="EMBL/GenBank/DDBJ databases">
        <authorList>
            <person name="Zhang R."/>
            <person name="Pan Y."/>
            <person name="Wang J."/>
            <person name="Ma R."/>
            <person name="Yu S."/>
        </authorList>
    </citation>
    <scope>NUCLEOTIDE SEQUENCE</scope>
    <source>
        <strain evidence="13">LA-IB0</strain>
        <tissue evidence="13">Leaf</tissue>
    </source>
</reference>
<dbReference type="GO" id="GO:0005506">
    <property type="term" value="F:iron ion binding"/>
    <property type="evidence" value="ECO:0007669"/>
    <property type="project" value="InterPro"/>
</dbReference>
<dbReference type="InterPro" id="IPR052306">
    <property type="entry name" value="CYP450_71D"/>
</dbReference>
<comment type="caution">
    <text evidence="13">The sequence shown here is derived from an EMBL/GenBank/DDBJ whole genome shotgun (WGS) entry which is preliminary data.</text>
</comment>
<evidence type="ECO:0008006" key="15">
    <source>
        <dbReference type="Google" id="ProtNLM"/>
    </source>
</evidence>
<keyword evidence="9" id="KW-0560">Oxidoreductase</keyword>
<evidence type="ECO:0000256" key="6">
    <source>
        <dbReference type="ARBA" id="ARBA00022723"/>
    </source>
</evidence>
<dbReference type="Proteomes" id="UP000826271">
    <property type="component" value="Unassembled WGS sequence"/>
</dbReference>
<sequence length="162" mass="18447">MSNLSGLSGKMRLHVSSNLLNRHPREAINLTEKVFAFTSSITCRAAFGKVLRDRDTLIAMFRKAIPVAGGFDLADLFPSNKFLHVLSWNKYKLQRMRHKLDEILDGIVEEHKLKQSGEFGGEDILDVLLRMQNNRELESPITSDNIKAVVFVSDFRFLKLSN</sequence>
<dbReference type="Pfam" id="PF00067">
    <property type="entry name" value="p450"/>
    <property type="match status" value="1"/>
</dbReference>
<comment type="cofactor">
    <cofactor evidence="1">
        <name>heme</name>
        <dbReference type="ChEBI" id="CHEBI:30413"/>
    </cofactor>
</comment>
<evidence type="ECO:0000313" key="13">
    <source>
        <dbReference type="EMBL" id="KAG8375466.1"/>
    </source>
</evidence>
<keyword evidence="8" id="KW-1133">Transmembrane helix</keyword>
<evidence type="ECO:0000256" key="9">
    <source>
        <dbReference type="ARBA" id="ARBA00023002"/>
    </source>
</evidence>
<evidence type="ECO:0000256" key="7">
    <source>
        <dbReference type="ARBA" id="ARBA00022968"/>
    </source>
</evidence>
<evidence type="ECO:0000256" key="11">
    <source>
        <dbReference type="ARBA" id="ARBA00023033"/>
    </source>
</evidence>
<proteinExistence type="inferred from homology"/>
<dbReference type="GO" id="GO:0016705">
    <property type="term" value="F:oxidoreductase activity, acting on paired donors, with incorporation or reduction of molecular oxygen"/>
    <property type="evidence" value="ECO:0007669"/>
    <property type="project" value="InterPro"/>
</dbReference>
<dbReference type="GO" id="GO:0004497">
    <property type="term" value="F:monooxygenase activity"/>
    <property type="evidence" value="ECO:0007669"/>
    <property type="project" value="UniProtKB-KW"/>
</dbReference>
<evidence type="ECO:0000256" key="3">
    <source>
        <dbReference type="ARBA" id="ARBA00010617"/>
    </source>
</evidence>
<evidence type="ECO:0000313" key="14">
    <source>
        <dbReference type="Proteomes" id="UP000826271"/>
    </source>
</evidence>
<keyword evidence="4" id="KW-0349">Heme</keyword>
<dbReference type="PANTHER" id="PTHR47953">
    <property type="entry name" value="OS08G0105600 PROTEIN"/>
    <property type="match status" value="1"/>
</dbReference>
<protein>
    <recommendedName>
        <fullName evidence="15">Cytochrome P450</fullName>
    </recommendedName>
</protein>
<dbReference type="GO" id="GO:0020037">
    <property type="term" value="F:heme binding"/>
    <property type="evidence" value="ECO:0007669"/>
    <property type="project" value="InterPro"/>
</dbReference>
<evidence type="ECO:0000256" key="12">
    <source>
        <dbReference type="ARBA" id="ARBA00023136"/>
    </source>
</evidence>
<dbReference type="EMBL" id="WHWC01000010">
    <property type="protein sequence ID" value="KAG8375466.1"/>
    <property type="molecule type" value="Genomic_DNA"/>
</dbReference>
<name>A0AAV6X4V3_9LAMI</name>
<evidence type="ECO:0000256" key="5">
    <source>
        <dbReference type="ARBA" id="ARBA00022692"/>
    </source>
</evidence>
<keyword evidence="7" id="KW-0735">Signal-anchor</keyword>
<keyword evidence="5" id="KW-0812">Transmembrane</keyword>
<keyword evidence="12" id="KW-0472">Membrane</keyword>
<comment type="similarity">
    <text evidence="3">Belongs to the cytochrome P450 family.</text>
</comment>
<dbReference type="PANTHER" id="PTHR47953:SF19">
    <property type="entry name" value="OS06G0641600 PROTEIN"/>
    <property type="match status" value="1"/>
</dbReference>
<keyword evidence="10" id="KW-0408">Iron</keyword>
<keyword evidence="11" id="KW-0503">Monooxygenase</keyword>
<keyword evidence="14" id="KW-1185">Reference proteome</keyword>
<dbReference type="AlphaFoldDB" id="A0AAV6X4V3"/>
<dbReference type="Gene3D" id="1.10.630.10">
    <property type="entry name" value="Cytochrome P450"/>
    <property type="match status" value="1"/>
</dbReference>
<comment type="subcellular location">
    <subcellularLocation>
        <location evidence="2">Membrane</location>
        <topology evidence="2">Single-pass type II membrane protein</topology>
    </subcellularLocation>
</comment>
<evidence type="ECO:0000256" key="1">
    <source>
        <dbReference type="ARBA" id="ARBA00001971"/>
    </source>
</evidence>
<evidence type="ECO:0000256" key="2">
    <source>
        <dbReference type="ARBA" id="ARBA00004606"/>
    </source>
</evidence>